<dbReference type="Pfam" id="PF03328">
    <property type="entry name" value="HpcH_HpaI"/>
    <property type="match status" value="1"/>
</dbReference>
<evidence type="ECO:0000256" key="2">
    <source>
        <dbReference type="ARBA" id="ARBA00022723"/>
    </source>
</evidence>
<sequence>MSDDQRRHQVFRSCLYVPGHHPDRIARAYATEADAVILDLEDAVPAAQKLEAREIVAEAITSPASKPTYVRVNSMSSGLCEDDVRAVAGTGLAGIRMAKVGSPDEVRRVADILRELRHPAKIHVLIESAGALERAFALATASPAVTMLGLGESDLRADLNTTAEGPTMDASRARVITAARAAGLPNPCQSVYAEPRDLRGLLVTSKHGRRLGFLGRMAIHPAQIPIIHDVYTPTMDEIDDALEICAAVDLAAMESRSIIITAQGKMVGPPALARAKQVLELANALNLITGFAWPVDQGETSESVSNTRNKGGSS</sequence>
<dbReference type="Proteomes" id="UP001216579">
    <property type="component" value="Unassembled WGS sequence"/>
</dbReference>
<evidence type="ECO:0000313" key="6">
    <source>
        <dbReference type="Proteomes" id="UP001216579"/>
    </source>
</evidence>
<evidence type="ECO:0000256" key="1">
    <source>
        <dbReference type="ARBA" id="ARBA00001946"/>
    </source>
</evidence>
<gene>
    <name evidence="5" type="ORF">P3G67_31630</name>
</gene>
<feature type="domain" description="HpcH/HpaI aldolase/citrate lyase" evidence="4">
    <location>
        <begin position="12"/>
        <end position="221"/>
    </location>
</feature>
<proteinExistence type="predicted"/>
<comment type="cofactor">
    <cofactor evidence="1">
        <name>Mg(2+)</name>
        <dbReference type="ChEBI" id="CHEBI:18420"/>
    </cofactor>
</comment>
<dbReference type="InterPro" id="IPR015813">
    <property type="entry name" value="Pyrv/PenolPyrv_kinase-like_dom"/>
</dbReference>
<accession>A0ABT5ZV30</accession>
<evidence type="ECO:0000256" key="3">
    <source>
        <dbReference type="ARBA" id="ARBA00022842"/>
    </source>
</evidence>
<protein>
    <submittedName>
        <fullName evidence="5">CoA ester lyase</fullName>
    </submittedName>
</protein>
<dbReference type="RefSeq" id="WP_276096567.1">
    <property type="nucleotide sequence ID" value="NZ_JARJBC010000028.1"/>
</dbReference>
<keyword evidence="3" id="KW-0460">Magnesium</keyword>
<name>A0ABT5ZV30_9ACTN</name>
<dbReference type="EMBL" id="JARJBC010000028">
    <property type="protein sequence ID" value="MDF3293687.1"/>
    <property type="molecule type" value="Genomic_DNA"/>
</dbReference>
<keyword evidence="2" id="KW-0479">Metal-binding</keyword>
<organism evidence="5 6">
    <name type="scientific">Streptomyces silvisoli</name>
    <dbReference type="NCBI Taxonomy" id="3034235"/>
    <lineage>
        <taxon>Bacteria</taxon>
        <taxon>Bacillati</taxon>
        <taxon>Actinomycetota</taxon>
        <taxon>Actinomycetes</taxon>
        <taxon>Kitasatosporales</taxon>
        <taxon>Streptomycetaceae</taxon>
        <taxon>Streptomyces</taxon>
    </lineage>
</organism>
<dbReference type="InterPro" id="IPR011206">
    <property type="entry name" value="Citrate_lyase_beta/mcl1/mcl2"/>
</dbReference>
<dbReference type="GO" id="GO:0016829">
    <property type="term" value="F:lyase activity"/>
    <property type="evidence" value="ECO:0007669"/>
    <property type="project" value="UniProtKB-KW"/>
</dbReference>
<dbReference type="PANTHER" id="PTHR32308">
    <property type="entry name" value="LYASE BETA SUBUNIT, PUTATIVE (AFU_ORTHOLOGUE AFUA_4G13030)-RELATED"/>
    <property type="match status" value="1"/>
</dbReference>
<evidence type="ECO:0000313" key="5">
    <source>
        <dbReference type="EMBL" id="MDF3293687.1"/>
    </source>
</evidence>
<keyword evidence="5" id="KW-0456">Lyase</keyword>
<evidence type="ECO:0000259" key="4">
    <source>
        <dbReference type="Pfam" id="PF03328"/>
    </source>
</evidence>
<dbReference type="Gene3D" id="3.20.20.60">
    <property type="entry name" value="Phosphoenolpyruvate-binding domains"/>
    <property type="match status" value="1"/>
</dbReference>
<dbReference type="InterPro" id="IPR005000">
    <property type="entry name" value="Aldolase/citrate-lyase_domain"/>
</dbReference>
<dbReference type="PANTHER" id="PTHR32308:SF10">
    <property type="entry name" value="CITRATE LYASE SUBUNIT BETA"/>
    <property type="match status" value="1"/>
</dbReference>
<comment type="caution">
    <text evidence="5">The sequence shown here is derived from an EMBL/GenBank/DDBJ whole genome shotgun (WGS) entry which is preliminary data.</text>
</comment>
<dbReference type="SUPFAM" id="SSF51621">
    <property type="entry name" value="Phosphoenolpyruvate/pyruvate domain"/>
    <property type="match status" value="1"/>
</dbReference>
<dbReference type="InterPro" id="IPR040442">
    <property type="entry name" value="Pyrv_kinase-like_dom_sf"/>
</dbReference>
<keyword evidence="6" id="KW-1185">Reference proteome</keyword>
<reference evidence="5 6" key="1">
    <citation type="submission" date="2023-03" db="EMBL/GenBank/DDBJ databases">
        <title>Draft genome sequence of Streptomyces sp. RB6PN23 isolated from peat swamp forest in Thailand.</title>
        <authorList>
            <person name="Klaysubun C."/>
            <person name="Duangmal K."/>
        </authorList>
    </citation>
    <scope>NUCLEOTIDE SEQUENCE [LARGE SCALE GENOMIC DNA]</scope>
    <source>
        <strain evidence="5 6">RB6PN23</strain>
    </source>
</reference>
<dbReference type="PIRSF" id="PIRSF015582">
    <property type="entry name" value="Cit_lyase_B"/>
    <property type="match status" value="1"/>
</dbReference>